<keyword evidence="11" id="KW-1185">Reference proteome</keyword>
<organism evidence="10 11">
    <name type="scientific">Plutella xylostella</name>
    <name type="common">Diamondback moth</name>
    <name type="synonym">Plutella maculipennis</name>
    <dbReference type="NCBI Taxonomy" id="51655"/>
    <lineage>
        <taxon>Eukaryota</taxon>
        <taxon>Metazoa</taxon>
        <taxon>Ecdysozoa</taxon>
        <taxon>Arthropoda</taxon>
        <taxon>Hexapoda</taxon>
        <taxon>Insecta</taxon>
        <taxon>Pterygota</taxon>
        <taxon>Neoptera</taxon>
        <taxon>Endopterygota</taxon>
        <taxon>Lepidoptera</taxon>
        <taxon>Glossata</taxon>
        <taxon>Ditrysia</taxon>
        <taxon>Yponomeutoidea</taxon>
        <taxon>Plutellidae</taxon>
        <taxon>Plutella</taxon>
    </lineage>
</organism>
<dbReference type="InterPro" id="IPR043504">
    <property type="entry name" value="Peptidase_S1_PA_chymotrypsin"/>
</dbReference>
<evidence type="ECO:0000313" key="11">
    <source>
        <dbReference type="Proteomes" id="UP000653454"/>
    </source>
</evidence>
<keyword evidence="6" id="KW-0378">Hydrolase</keyword>
<evidence type="ECO:0000313" key="10">
    <source>
        <dbReference type="EMBL" id="CAG9131476.1"/>
    </source>
</evidence>
<evidence type="ECO:0000256" key="6">
    <source>
        <dbReference type="ARBA" id="ARBA00022801"/>
    </source>
</evidence>
<evidence type="ECO:0000256" key="8">
    <source>
        <dbReference type="SAM" id="MobiDB-lite"/>
    </source>
</evidence>
<keyword evidence="5" id="KW-0479">Metal-binding</keyword>
<comment type="subcellular location">
    <subcellularLocation>
        <location evidence="2">Nucleus</location>
    </subcellularLocation>
</comment>
<accession>A0A8S4FTS9</accession>
<comment type="similarity">
    <text evidence="3">Belongs to the HARBI1 family.</text>
</comment>
<keyword evidence="7" id="KW-0539">Nucleus</keyword>
<evidence type="ECO:0000256" key="4">
    <source>
        <dbReference type="ARBA" id="ARBA00022722"/>
    </source>
</evidence>
<dbReference type="InterPro" id="IPR009003">
    <property type="entry name" value="Peptidase_S1_PA"/>
</dbReference>
<feature type="domain" description="DDE Tnp4" evidence="9">
    <location>
        <begin position="282"/>
        <end position="437"/>
    </location>
</feature>
<dbReference type="SUPFAM" id="SSF50494">
    <property type="entry name" value="Trypsin-like serine proteases"/>
    <property type="match status" value="1"/>
</dbReference>
<dbReference type="PANTHER" id="PTHR22930:SF85">
    <property type="entry name" value="GH03217P-RELATED"/>
    <property type="match status" value="1"/>
</dbReference>
<evidence type="ECO:0000256" key="1">
    <source>
        <dbReference type="ARBA" id="ARBA00001968"/>
    </source>
</evidence>
<feature type="compositionally biased region" description="Low complexity" evidence="8">
    <location>
        <begin position="79"/>
        <end position="89"/>
    </location>
</feature>
<feature type="region of interest" description="Disordered" evidence="8">
    <location>
        <begin position="62"/>
        <end position="89"/>
    </location>
</feature>
<proteinExistence type="inferred from homology"/>
<dbReference type="Proteomes" id="UP000653454">
    <property type="component" value="Unassembled WGS sequence"/>
</dbReference>
<dbReference type="Gene3D" id="2.40.10.10">
    <property type="entry name" value="Trypsin-like serine proteases"/>
    <property type="match status" value="1"/>
</dbReference>
<evidence type="ECO:0000259" key="9">
    <source>
        <dbReference type="Pfam" id="PF13359"/>
    </source>
</evidence>
<keyword evidence="4" id="KW-0540">Nuclease</keyword>
<sequence length="497" mass="56244">MLQSFNRSFSKPSDKEASSFHLGPAVTQVEQHPHAASLLRHNQYCCSAVVLNQHWLPATEEQGSQLLSPGPRSDPGGTAPSRRQPAAAQPVLLQRYKEASSSHLGPAVTQVEQHPHAASLLRHNQYCCSAVVLNKNWLLTVSKCFEPEVTNRAVLRAKFNYNALSENEFQRRYRLSTNTFRFLCEELKEITPLRASTRMTLEHKVLCALNFYATGSYQRSVGMGKYLGQSTVSKIVTEVTNALTCPGMLNRHINFPKTAHERNLIKQKFYTKYGIPGVIGCVDGSHFHIFQPKKAVEHLFFCRKNFHSLNVQVVCDSDCRIININPKYGGATHDCFVWNNSQVSTFMETLYRNGEQGWLLGDSGYPQRPWLMTPINDAADDSPEAKYNHLHGKARVLIENTFGRLKNRWRCLNKDRTLHYAPEKCAKIITACAVLHNIAIDFMVPLLEQDDTDALIVETVPQEEVPNSSLRESSAEDLVRGRASRRTLVDRLNRLQR</sequence>
<gene>
    <name evidence="10" type="ORF">PLXY2_LOCUS10296</name>
</gene>
<dbReference type="GO" id="GO:0046872">
    <property type="term" value="F:metal ion binding"/>
    <property type="evidence" value="ECO:0007669"/>
    <property type="project" value="UniProtKB-KW"/>
</dbReference>
<evidence type="ECO:0000256" key="5">
    <source>
        <dbReference type="ARBA" id="ARBA00022723"/>
    </source>
</evidence>
<dbReference type="Pfam" id="PF13359">
    <property type="entry name" value="DDE_Tnp_4"/>
    <property type="match status" value="1"/>
</dbReference>
<evidence type="ECO:0000256" key="2">
    <source>
        <dbReference type="ARBA" id="ARBA00004123"/>
    </source>
</evidence>
<comment type="cofactor">
    <cofactor evidence="1">
        <name>a divalent metal cation</name>
        <dbReference type="ChEBI" id="CHEBI:60240"/>
    </cofactor>
</comment>
<comment type="caution">
    <text evidence="10">The sequence shown here is derived from an EMBL/GenBank/DDBJ whole genome shotgun (WGS) entry which is preliminary data.</text>
</comment>
<dbReference type="GO" id="GO:0016787">
    <property type="term" value="F:hydrolase activity"/>
    <property type="evidence" value="ECO:0007669"/>
    <property type="project" value="UniProtKB-KW"/>
</dbReference>
<protein>
    <submittedName>
        <fullName evidence="10">(diamondback moth) hypothetical protein</fullName>
    </submittedName>
</protein>
<dbReference type="AlphaFoldDB" id="A0A8S4FTS9"/>
<dbReference type="PANTHER" id="PTHR22930">
    <property type="match status" value="1"/>
</dbReference>
<reference evidence="10" key="1">
    <citation type="submission" date="2020-11" db="EMBL/GenBank/DDBJ databases">
        <authorList>
            <person name="Whiteford S."/>
        </authorList>
    </citation>
    <scope>NUCLEOTIDE SEQUENCE</scope>
</reference>
<dbReference type="GO" id="GO:0005634">
    <property type="term" value="C:nucleus"/>
    <property type="evidence" value="ECO:0007669"/>
    <property type="project" value="UniProtKB-SubCell"/>
</dbReference>
<evidence type="ECO:0000256" key="3">
    <source>
        <dbReference type="ARBA" id="ARBA00006958"/>
    </source>
</evidence>
<dbReference type="InterPro" id="IPR027806">
    <property type="entry name" value="HARBI1_dom"/>
</dbReference>
<evidence type="ECO:0000256" key="7">
    <source>
        <dbReference type="ARBA" id="ARBA00023242"/>
    </source>
</evidence>
<dbReference type="EMBL" id="CAJHNJ030000045">
    <property type="protein sequence ID" value="CAG9131476.1"/>
    <property type="molecule type" value="Genomic_DNA"/>
</dbReference>
<dbReference type="GO" id="GO:0004518">
    <property type="term" value="F:nuclease activity"/>
    <property type="evidence" value="ECO:0007669"/>
    <property type="project" value="UniProtKB-KW"/>
</dbReference>
<dbReference type="InterPro" id="IPR045249">
    <property type="entry name" value="HARBI1-like"/>
</dbReference>
<name>A0A8S4FTS9_PLUXY</name>